<dbReference type="AlphaFoldDB" id="A0AA97FDW1"/>
<dbReference type="GeneID" id="85229914"/>
<proteinExistence type="predicted"/>
<gene>
    <name evidence="1" type="ORF">F1737_07045</name>
</gene>
<name>A0AA97FDW1_9EURY</name>
<organism evidence="1 2">
    <name type="scientific">Methanochimaera problematica</name>
    <dbReference type="NCBI Taxonomy" id="2609417"/>
    <lineage>
        <taxon>Archaea</taxon>
        <taxon>Methanobacteriati</taxon>
        <taxon>Methanobacteriota</taxon>
        <taxon>Stenosarchaea group</taxon>
        <taxon>Methanomicrobia</taxon>
        <taxon>Methanomicrobiales</taxon>
        <taxon>Methanomicrobiaceae</taxon>
        <taxon>Methanochimaera</taxon>
    </lineage>
</organism>
<evidence type="ECO:0000313" key="1">
    <source>
        <dbReference type="EMBL" id="WOF16473.1"/>
    </source>
</evidence>
<protein>
    <submittedName>
        <fullName evidence="1">Uncharacterized protein</fullName>
    </submittedName>
</protein>
<sequence>MKIKKGMRAFCLLMVMIFVGAVFVPAVSAVDIENIEKYSVSQNNAFNGAKNELSKFINVGAMSKDDYSIEMLKNEPTLINHRVDFCRMVIF</sequence>
<dbReference type="KEGG" id="mefw:F1737_07045"/>
<dbReference type="EMBL" id="CP043875">
    <property type="protein sequence ID" value="WOF16473.1"/>
    <property type="molecule type" value="Genomic_DNA"/>
</dbReference>
<evidence type="ECO:0000313" key="2">
    <source>
        <dbReference type="Proteomes" id="UP001301797"/>
    </source>
</evidence>
<dbReference type="Proteomes" id="UP001301797">
    <property type="component" value="Chromosome"/>
</dbReference>
<dbReference type="RefSeq" id="WP_317135891.1">
    <property type="nucleotide sequence ID" value="NZ_CP043875.1"/>
</dbReference>
<keyword evidence="2" id="KW-1185">Reference proteome</keyword>
<accession>A0AA97FDW1</accession>
<reference evidence="1 2" key="1">
    <citation type="submission" date="2019-09" db="EMBL/GenBank/DDBJ databases">
        <title>The complete genome of Methanoplanus sp. FWC-SCC4.</title>
        <authorList>
            <person name="Chen S.-C."/>
            <person name="Zhou Y.-Z."/>
            <person name="Lai M.-C."/>
        </authorList>
    </citation>
    <scope>NUCLEOTIDE SEQUENCE [LARGE SCALE GENOMIC DNA]</scope>
    <source>
        <strain evidence="1 2">FWC-SCC4</strain>
    </source>
</reference>